<gene>
    <name evidence="1" type="ORF">Lalb_Chr01g0012751</name>
</gene>
<dbReference type="AlphaFoldDB" id="A0A6A4R5L1"/>
<sequence length="228" mass="27200">MVEGSTDETRWLFQPLHQKINFFNTKSQNDILDSLKNQWVGELLRWEDVHTLQEILNREGLFTIKTTHMGGKLFMLKSERLEEMNHIFSNEEQWWKPIFKEIKRWSITTRPKGRLVWLQCFGVPAYAWSEEFFKKVVEEVVELIRMNEATKNLERLDLARCLVVSSSMAKIDLTQKILIGEMESEINLVEEGVEKLCRTIGERGFHDLWLCRFDGWRVVARMCERCWR</sequence>
<accession>A0A6A4R5L1</accession>
<dbReference type="EMBL" id="WOCE01000001">
    <property type="protein sequence ID" value="KAE9621349.1"/>
    <property type="molecule type" value="Genomic_DNA"/>
</dbReference>
<organism evidence="1 2">
    <name type="scientific">Lupinus albus</name>
    <name type="common">White lupine</name>
    <name type="synonym">Lupinus termis</name>
    <dbReference type="NCBI Taxonomy" id="3870"/>
    <lineage>
        <taxon>Eukaryota</taxon>
        <taxon>Viridiplantae</taxon>
        <taxon>Streptophyta</taxon>
        <taxon>Embryophyta</taxon>
        <taxon>Tracheophyta</taxon>
        <taxon>Spermatophyta</taxon>
        <taxon>Magnoliopsida</taxon>
        <taxon>eudicotyledons</taxon>
        <taxon>Gunneridae</taxon>
        <taxon>Pentapetalae</taxon>
        <taxon>rosids</taxon>
        <taxon>fabids</taxon>
        <taxon>Fabales</taxon>
        <taxon>Fabaceae</taxon>
        <taxon>Papilionoideae</taxon>
        <taxon>50 kb inversion clade</taxon>
        <taxon>genistoids sensu lato</taxon>
        <taxon>core genistoids</taxon>
        <taxon>Genisteae</taxon>
        <taxon>Lupinus</taxon>
    </lineage>
</organism>
<dbReference type="OrthoDB" id="1749483at2759"/>
<evidence type="ECO:0000313" key="2">
    <source>
        <dbReference type="Proteomes" id="UP000447434"/>
    </source>
</evidence>
<dbReference type="Proteomes" id="UP000447434">
    <property type="component" value="Chromosome 1"/>
</dbReference>
<comment type="caution">
    <text evidence="1">The sequence shown here is derived from an EMBL/GenBank/DDBJ whole genome shotgun (WGS) entry which is preliminary data.</text>
</comment>
<dbReference type="PANTHER" id="PTHR34427:SF5">
    <property type="entry name" value="DUF4283 DOMAIN-CONTAINING PROTEIN"/>
    <property type="match status" value="1"/>
</dbReference>
<keyword evidence="2" id="KW-1185">Reference proteome</keyword>
<proteinExistence type="predicted"/>
<protein>
    <submittedName>
        <fullName evidence="1">Uncharacterized protein</fullName>
    </submittedName>
</protein>
<dbReference type="PANTHER" id="PTHR34427">
    <property type="entry name" value="DUF4283 DOMAIN PROTEIN"/>
    <property type="match status" value="1"/>
</dbReference>
<reference evidence="2" key="1">
    <citation type="journal article" date="2020" name="Nat. Commun.">
        <title>Genome sequence of the cluster root forming white lupin.</title>
        <authorList>
            <person name="Hufnagel B."/>
            <person name="Marques A."/>
            <person name="Soriano A."/>
            <person name="Marques L."/>
            <person name="Divol F."/>
            <person name="Doumas P."/>
            <person name="Sallet E."/>
            <person name="Mancinotti D."/>
            <person name="Carrere S."/>
            <person name="Marande W."/>
            <person name="Arribat S."/>
            <person name="Keller J."/>
            <person name="Huneau C."/>
            <person name="Blein T."/>
            <person name="Aime D."/>
            <person name="Laguerre M."/>
            <person name="Taylor J."/>
            <person name="Schubert V."/>
            <person name="Nelson M."/>
            <person name="Geu-Flores F."/>
            <person name="Crespi M."/>
            <person name="Gallardo-Guerrero K."/>
            <person name="Delaux P.-M."/>
            <person name="Salse J."/>
            <person name="Berges H."/>
            <person name="Guyot R."/>
            <person name="Gouzy J."/>
            <person name="Peret B."/>
        </authorList>
    </citation>
    <scope>NUCLEOTIDE SEQUENCE [LARGE SCALE GENOMIC DNA]</scope>
    <source>
        <strain evidence="2">cv. Amiga</strain>
    </source>
</reference>
<evidence type="ECO:0000313" key="1">
    <source>
        <dbReference type="EMBL" id="KAE9621349.1"/>
    </source>
</evidence>
<name>A0A6A4R5L1_LUPAL</name>